<dbReference type="GO" id="GO:0003676">
    <property type="term" value="F:nucleic acid binding"/>
    <property type="evidence" value="ECO:0007669"/>
    <property type="project" value="InterPro"/>
</dbReference>
<dbReference type="GO" id="GO:0008270">
    <property type="term" value="F:zinc ion binding"/>
    <property type="evidence" value="ECO:0007669"/>
    <property type="project" value="UniProtKB-KW"/>
</dbReference>
<dbReference type="PROSITE" id="PS50158">
    <property type="entry name" value="ZF_CCHC"/>
    <property type="match status" value="1"/>
</dbReference>
<dbReference type="InterPro" id="IPR001878">
    <property type="entry name" value="Znf_CCHC"/>
</dbReference>
<organism evidence="4 5">
    <name type="scientific">Puccinia sorghi</name>
    <dbReference type="NCBI Taxonomy" id="27349"/>
    <lineage>
        <taxon>Eukaryota</taxon>
        <taxon>Fungi</taxon>
        <taxon>Dikarya</taxon>
        <taxon>Basidiomycota</taxon>
        <taxon>Pucciniomycotina</taxon>
        <taxon>Pucciniomycetes</taxon>
        <taxon>Pucciniales</taxon>
        <taxon>Pucciniaceae</taxon>
        <taxon>Puccinia</taxon>
    </lineage>
</organism>
<dbReference type="Gene3D" id="4.10.60.10">
    <property type="entry name" value="Zinc finger, CCHC-type"/>
    <property type="match status" value="1"/>
</dbReference>
<proteinExistence type="predicted"/>
<feature type="domain" description="CCHC-type" evidence="3">
    <location>
        <begin position="28"/>
        <end position="41"/>
    </location>
</feature>
<evidence type="ECO:0000256" key="2">
    <source>
        <dbReference type="PROSITE-ProRule" id="PRU00047"/>
    </source>
</evidence>
<comment type="caution">
    <text evidence="4">The sequence shown here is derived from an EMBL/GenBank/DDBJ whole genome shotgun (WGS) entry which is preliminary data.</text>
</comment>
<dbReference type="AlphaFoldDB" id="A0A0L6V391"/>
<dbReference type="Proteomes" id="UP000037035">
    <property type="component" value="Unassembled WGS sequence"/>
</dbReference>
<dbReference type="EMBL" id="LAVV01007653">
    <property type="protein sequence ID" value="KNZ55219.1"/>
    <property type="molecule type" value="Genomic_DNA"/>
</dbReference>
<name>A0A0L6V391_9BASI</name>
<evidence type="ECO:0000256" key="1">
    <source>
        <dbReference type="ARBA" id="ARBA00022664"/>
    </source>
</evidence>
<dbReference type="InterPro" id="IPR036875">
    <property type="entry name" value="Znf_CCHC_sf"/>
</dbReference>
<evidence type="ECO:0000313" key="5">
    <source>
        <dbReference type="Proteomes" id="UP000037035"/>
    </source>
</evidence>
<sequence>MDLSAFQKAPINQLFDSEQTRWVQQNLCFRCGQVGHISHEC</sequence>
<dbReference type="VEuPathDB" id="FungiDB:VP01_2736g2"/>
<dbReference type="SUPFAM" id="SSF57756">
    <property type="entry name" value="Retrovirus zinc finger-like domains"/>
    <property type="match status" value="1"/>
</dbReference>
<evidence type="ECO:0000259" key="3">
    <source>
        <dbReference type="PROSITE" id="PS50158"/>
    </source>
</evidence>
<keyword evidence="2" id="KW-0479">Metal-binding</keyword>
<keyword evidence="2" id="KW-0862">Zinc</keyword>
<keyword evidence="2" id="KW-0863">Zinc-finger</keyword>
<evidence type="ECO:0000313" key="4">
    <source>
        <dbReference type="EMBL" id="KNZ55219.1"/>
    </source>
</evidence>
<protein>
    <recommendedName>
        <fullName evidence="3">CCHC-type domain-containing protein</fullName>
    </recommendedName>
</protein>
<gene>
    <name evidence="4" type="ORF">VP01_2736g2</name>
</gene>
<dbReference type="Pfam" id="PF00098">
    <property type="entry name" value="zf-CCHC"/>
    <property type="match status" value="1"/>
</dbReference>
<keyword evidence="1" id="KW-0507">mRNA processing</keyword>
<keyword evidence="5" id="KW-1185">Reference proteome</keyword>
<reference evidence="4 5" key="1">
    <citation type="submission" date="2015-08" db="EMBL/GenBank/DDBJ databases">
        <title>Next Generation Sequencing and Analysis of the Genome of Puccinia sorghi L Schw, the Causal Agent of Maize Common Rust.</title>
        <authorList>
            <person name="Rochi L."/>
            <person name="Burguener G."/>
            <person name="Darino M."/>
            <person name="Turjanski A."/>
            <person name="Kreff E."/>
            <person name="Dieguez M.J."/>
            <person name="Sacco F."/>
        </authorList>
    </citation>
    <scope>NUCLEOTIDE SEQUENCE [LARGE SCALE GENOMIC DNA]</scope>
    <source>
        <strain evidence="4 5">RO10H11247</strain>
    </source>
</reference>
<dbReference type="GO" id="GO:0006397">
    <property type="term" value="P:mRNA processing"/>
    <property type="evidence" value="ECO:0007669"/>
    <property type="project" value="UniProtKB-KW"/>
</dbReference>
<accession>A0A0L6V391</accession>